<evidence type="ECO:0000256" key="1">
    <source>
        <dbReference type="SAM" id="MobiDB-lite"/>
    </source>
</evidence>
<dbReference type="Proteomes" id="UP000617734">
    <property type="component" value="Unassembled WGS sequence"/>
</dbReference>
<proteinExistence type="predicted"/>
<keyword evidence="2" id="KW-1133">Transmembrane helix</keyword>
<keyword evidence="4" id="KW-1185">Reference proteome</keyword>
<feature type="compositionally biased region" description="Basic and acidic residues" evidence="1">
    <location>
        <begin position="20"/>
        <end position="33"/>
    </location>
</feature>
<feature type="region of interest" description="Disordered" evidence="1">
    <location>
        <begin position="1"/>
        <end position="33"/>
    </location>
</feature>
<organism evidence="3 4">
    <name type="scientific">Kitasatospora indigofera</name>
    <dbReference type="NCBI Taxonomy" id="67307"/>
    <lineage>
        <taxon>Bacteria</taxon>
        <taxon>Bacillati</taxon>
        <taxon>Actinomycetota</taxon>
        <taxon>Actinomycetes</taxon>
        <taxon>Kitasatosporales</taxon>
        <taxon>Streptomycetaceae</taxon>
        <taxon>Kitasatospora</taxon>
    </lineage>
</organism>
<evidence type="ECO:0000256" key="2">
    <source>
        <dbReference type="SAM" id="Phobius"/>
    </source>
</evidence>
<sequence length="66" mass="7224">MTDSAPEAVTGAMTDAVAGARHESHGDARDDEKRRRKAMMIRAVIYIAATHLWAGFMILVFALGKH</sequence>
<gene>
    <name evidence="3" type="ORF">GCM10018781_15980</name>
</gene>
<evidence type="ECO:0008006" key="5">
    <source>
        <dbReference type="Google" id="ProtNLM"/>
    </source>
</evidence>
<protein>
    <recommendedName>
        <fullName evidence="5">Small hydrophobic protein</fullName>
    </recommendedName>
</protein>
<dbReference type="EMBL" id="BNBO01000005">
    <property type="protein sequence ID" value="GHH64604.1"/>
    <property type="molecule type" value="Genomic_DNA"/>
</dbReference>
<reference evidence="3" key="2">
    <citation type="submission" date="2020-09" db="EMBL/GenBank/DDBJ databases">
        <authorList>
            <person name="Sun Q."/>
            <person name="Ohkuma M."/>
        </authorList>
    </citation>
    <scope>NUCLEOTIDE SEQUENCE</scope>
    <source>
        <strain evidence="3">JCM 4646</strain>
    </source>
</reference>
<keyword evidence="2" id="KW-0812">Transmembrane</keyword>
<keyword evidence="2" id="KW-0472">Membrane</keyword>
<comment type="caution">
    <text evidence="3">The sequence shown here is derived from an EMBL/GenBank/DDBJ whole genome shotgun (WGS) entry which is preliminary data.</text>
</comment>
<evidence type="ECO:0000313" key="4">
    <source>
        <dbReference type="Proteomes" id="UP000617734"/>
    </source>
</evidence>
<evidence type="ECO:0000313" key="3">
    <source>
        <dbReference type="EMBL" id="GHH64604.1"/>
    </source>
</evidence>
<dbReference type="AlphaFoldDB" id="A0A919FH09"/>
<reference evidence="3" key="1">
    <citation type="journal article" date="2014" name="Int. J. Syst. Evol. Microbiol.">
        <title>Complete genome sequence of Corynebacterium casei LMG S-19264T (=DSM 44701T), isolated from a smear-ripened cheese.</title>
        <authorList>
            <consortium name="US DOE Joint Genome Institute (JGI-PGF)"/>
            <person name="Walter F."/>
            <person name="Albersmeier A."/>
            <person name="Kalinowski J."/>
            <person name="Ruckert C."/>
        </authorList>
    </citation>
    <scope>NUCLEOTIDE SEQUENCE</scope>
    <source>
        <strain evidence="3">JCM 4646</strain>
    </source>
</reference>
<dbReference type="Pfam" id="PF19621">
    <property type="entry name" value="DUF6126"/>
    <property type="match status" value="1"/>
</dbReference>
<dbReference type="InterPro" id="IPR046129">
    <property type="entry name" value="DUF6126"/>
</dbReference>
<feature type="transmembrane region" description="Helical" evidence="2">
    <location>
        <begin position="43"/>
        <end position="63"/>
    </location>
</feature>
<dbReference type="RefSeq" id="WP_190210067.1">
    <property type="nucleotide sequence ID" value="NZ_BNBO01000005.1"/>
</dbReference>
<dbReference type="GeneID" id="95352093"/>
<name>A0A919FH09_9ACTN</name>
<accession>A0A919FH09</accession>